<dbReference type="GO" id="GO:0005615">
    <property type="term" value="C:extracellular space"/>
    <property type="evidence" value="ECO:0007669"/>
    <property type="project" value="InterPro"/>
</dbReference>
<dbReference type="SMART" id="SM00235">
    <property type="entry name" value="ZnMc"/>
    <property type="match status" value="1"/>
</dbReference>
<dbReference type="CDD" id="cd04277">
    <property type="entry name" value="ZnMc_serralysin_like"/>
    <property type="match status" value="1"/>
</dbReference>
<dbReference type="InterPro" id="IPR013858">
    <property type="entry name" value="Peptidase_M10B_C"/>
</dbReference>
<evidence type="ECO:0000256" key="4">
    <source>
        <dbReference type="ARBA" id="ARBA00022723"/>
    </source>
</evidence>
<dbReference type="InterPro" id="IPR001818">
    <property type="entry name" value="Pept_M10_metallopeptidase"/>
</dbReference>
<evidence type="ECO:0000256" key="7">
    <source>
        <dbReference type="ARBA" id="ARBA00022833"/>
    </source>
</evidence>
<keyword evidence="4" id="KW-0479">Metal-binding</keyword>
<dbReference type="EMBL" id="AP014809">
    <property type="protein sequence ID" value="BAU88953.1"/>
    <property type="molecule type" value="Genomic_DNA"/>
</dbReference>
<dbReference type="InterPro" id="IPR028992">
    <property type="entry name" value="Hedgehog/Intein_dom"/>
</dbReference>
<evidence type="ECO:0000259" key="8">
    <source>
        <dbReference type="SMART" id="SM00235"/>
    </source>
</evidence>
<comment type="subcellular location">
    <subcellularLocation>
        <location evidence="1">Secreted</location>
    </subcellularLocation>
</comment>
<dbReference type="SUPFAM" id="SSF55486">
    <property type="entry name" value="Metalloproteases ('zincins'), catalytic domain"/>
    <property type="match status" value="1"/>
</dbReference>
<dbReference type="GO" id="GO:0006508">
    <property type="term" value="P:proteolysis"/>
    <property type="evidence" value="ECO:0007669"/>
    <property type="project" value="UniProtKB-KW"/>
</dbReference>
<gene>
    <name evidence="9" type="ORF">MPPM_0348</name>
</gene>
<organism evidence="9 10">
    <name type="scientific">Methylorubrum populi</name>
    <dbReference type="NCBI Taxonomy" id="223967"/>
    <lineage>
        <taxon>Bacteria</taxon>
        <taxon>Pseudomonadati</taxon>
        <taxon>Pseudomonadota</taxon>
        <taxon>Alphaproteobacteria</taxon>
        <taxon>Hyphomicrobiales</taxon>
        <taxon>Methylobacteriaceae</taxon>
        <taxon>Methylorubrum</taxon>
    </lineage>
</organism>
<keyword evidence="5" id="KW-0677">Repeat</keyword>
<dbReference type="SUPFAM" id="SSF51120">
    <property type="entry name" value="beta-Roll"/>
    <property type="match status" value="1"/>
</dbReference>
<evidence type="ECO:0000256" key="1">
    <source>
        <dbReference type="ARBA" id="ARBA00004613"/>
    </source>
</evidence>
<dbReference type="Gene3D" id="3.40.390.10">
    <property type="entry name" value="Collagenase (Catalytic Domain)"/>
    <property type="match status" value="1"/>
</dbReference>
<evidence type="ECO:0000256" key="2">
    <source>
        <dbReference type="ARBA" id="ARBA00022525"/>
    </source>
</evidence>
<dbReference type="Pfam" id="PF13403">
    <property type="entry name" value="Hint_2"/>
    <property type="match status" value="1"/>
</dbReference>
<dbReference type="Proteomes" id="UP000218288">
    <property type="component" value="Chromosome"/>
</dbReference>
<feature type="domain" description="Peptidase metallopeptidase" evidence="8">
    <location>
        <begin position="60"/>
        <end position="227"/>
    </location>
</feature>
<dbReference type="InterPro" id="IPR011049">
    <property type="entry name" value="Serralysin-like_metalloprot_C"/>
</dbReference>
<dbReference type="SUPFAM" id="SSF51294">
    <property type="entry name" value="Hedgehog/intein (Hint) domain"/>
    <property type="match status" value="1"/>
</dbReference>
<dbReference type="InterPro" id="IPR034033">
    <property type="entry name" value="Serralysin-like"/>
</dbReference>
<dbReference type="Pfam" id="PF08548">
    <property type="entry name" value="Peptidase_M10_C"/>
    <property type="match status" value="1"/>
</dbReference>
<proteinExistence type="predicted"/>
<evidence type="ECO:0000313" key="10">
    <source>
        <dbReference type="Proteomes" id="UP000218288"/>
    </source>
</evidence>
<evidence type="ECO:0000313" key="9">
    <source>
        <dbReference type="EMBL" id="BAU88953.1"/>
    </source>
</evidence>
<dbReference type="AlphaFoldDB" id="A0A161JK10"/>
<name>A0A161JK10_9HYPH</name>
<dbReference type="InterPro" id="IPR036844">
    <property type="entry name" value="Hint_dom_sf"/>
</dbReference>
<dbReference type="GO" id="GO:0008270">
    <property type="term" value="F:zinc ion binding"/>
    <property type="evidence" value="ECO:0007669"/>
    <property type="project" value="InterPro"/>
</dbReference>
<reference evidence="9 10" key="1">
    <citation type="journal article" date="2016" name="Genome Announc.">
        <title>Complete Genome Sequence of Methylobacterium populi P-1M, Isolated from Pink-Pigmented Household Biofilm.</title>
        <authorList>
            <person name="Morohoshi T."/>
            <person name="Ikeda T."/>
        </authorList>
    </citation>
    <scope>NUCLEOTIDE SEQUENCE [LARGE SCALE GENOMIC DNA]</scope>
    <source>
        <strain evidence="9 10">P-1M</strain>
    </source>
</reference>
<keyword evidence="7" id="KW-0862">Zinc</keyword>
<dbReference type="InterPro" id="IPR024079">
    <property type="entry name" value="MetalloPept_cat_dom_sf"/>
</dbReference>
<dbReference type="GO" id="GO:0004222">
    <property type="term" value="F:metalloendopeptidase activity"/>
    <property type="evidence" value="ECO:0007669"/>
    <property type="project" value="InterPro"/>
</dbReference>
<evidence type="ECO:0000256" key="6">
    <source>
        <dbReference type="ARBA" id="ARBA00022801"/>
    </source>
</evidence>
<dbReference type="Pfam" id="PF00413">
    <property type="entry name" value="Peptidase_M10"/>
    <property type="match status" value="1"/>
</dbReference>
<dbReference type="OrthoDB" id="223957at2"/>
<accession>A0A161JK10</accession>
<dbReference type="Gene3D" id="2.150.10.10">
    <property type="entry name" value="Serralysin-like metalloprotease, C-terminal"/>
    <property type="match status" value="1"/>
</dbReference>
<dbReference type="RefSeq" id="WP_096483310.1">
    <property type="nucleotide sequence ID" value="NZ_AP014809.1"/>
</dbReference>
<keyword evidence="2" id="KW-0964">Secreted</keyword>
<evidence type="ECO:0000256" key="5">
    <source>
        <dbReference type="ARBA" id="ARBA00022737"/>
    </source>
</evidence>
<sequence length="644" mass="67995">MADLTTGQRDELTFLTGIDGNGAIAANTYFTWSVGEDLGRAWLSKFNNDGDGVVRSASSPAGTGAGTVTYAFASGLSEQEKAAYAAALNLWSDVANIQFRQTDSIASAGIRFEPTNEGAGITFVPSNGASATGRGVTAIPSQNSPDSRGGQLHVSINAPDQNFDSFSPDAAYTLSTVIHETGHALGLGHAGRYNGADFSAQSGVYDSQLWSVMSYVKPDDPSGAFNALSPVKGTNWSTNNSGEIYELHSQTPMMLDILGMQRIYGASTSNTFAGGQTYGFNTNIAGTSRQFYDFTNNLDPVLTIYNRGIGNTLDVSGFRTNSTINLAPGTFSSASENGTLVNNIGIALDTRIDKAIGGSGNDTFFTNGNGNTINGGSGSDTVYLAGTASDFAISRGPDGATLAVNKLTGATDRLTNIEAIEFSGPPVCFTTGTRIALMRDGGPVEVPVECLRVGDIALTAGGGRRVIRWIGHRQLGSPDRPIAPDQAPIRIRTGAFGWNGEGHPRPRRDLLLSPGHPVLIEAADGSEALVPILCLINGTTIRRETVTDIAYWHVELDAHDILLAEGLAAESYLDGGDRSFFAEASDHALHNPDLIPPGWRGRCRAVHFDGPLVEAERIRLNAVFAYRLEQACLWSTSALAAPST</sequence>
<protein>
    <submittedName>
        <fullName evidence="9">Peptidase metallopeptidase</fullName>
    </submittedName>
</protein>
<keyword evidence="6" id="KW-0378">Hydrolase</keyword>
<evidence type="ECO:0000256" key="3">
    <source>
        <dbReference type="ARBA" id="ARBA00022670"/>
    </source>
</evidence>
<dbReference type="GO" id="GO:0005509">
    <property type="term" value="F:calcium ion binding"/>
    <property type="evidence" value="ECO:0007669"/>
    <property type="project" value="InterPro"/>
</dbReference>
<keyword evidence="3" id="KW-0645">Protease</keyword>
<dbReference type="InterPro" id="IPR006026">
    <property type="entry name" value="Peptidase_Metallo"/>
</dbReference>
<dbReference type="GO" id="GO:0031012">
    <property type="term" value="C:extracellular matrix"/>
    <property type="evidence" value="ECO:0007669"/>
    <property type="project" value="InterPro"/>
</dbReference>